<dbReference type="Proteomes" id="UP000466966">
    <property type="component" value="Unassembled WGS sequence"/>
</dbReference>
<feature type="region of interest" description="Disordered" evidence="1">
    <location>
        <begin position="1"/>
        <end position="48"/>
    </location>
</feature>
<dbReference type="RefSeq" id="WP_160770156.1">
    <property type="nucleotide sequence ID" value="NZ_WTYV01000001.1"/>
</dbReference>
<evidence type="ECO:0000256" key="1">
    <source>
        <dbReference type="SAM" id="MobiDB-lite"/>
    </source>
</evidence>
<reference evidence="2 3" key="1">
    <citation type="submission" date="2019-12" db="EMBL/GenBank/DDBJ databases">
        <title>Genomic-based taxomic classification of the family Erythrobacteraceae.</title>
        <authorList>
            <person name="Xu L."/>
        </authorList>
    </citation>
    <scope>NUCLEOTIDE SEQUENCE [LARGE SCALE GENOMIC DNA]</scope>
    <source>
        <strain evidence="2 3">M0322</strain>
    </source>
</reference>
<evidence type="ECO:0000313" key="3">
    <source>
        <dbReference type="Proteomes" id="UP000466966"/>
    </source>
</evidence>
<name>A0A844YWU8_9SPHN</name>
<organism evidence="2 3">
    <name type="scientific">Alteraurantiacibacter buctensis</name>
    <dbReference type="NCBI Taxonomy" id="1503981"/>
    <lineage>
        <taxon>Bacteria</taxon>
        <taxon>Pseudomonadati</taxon>
        <taxon>Pseudomonadota</taxon>
        <taxon>Alphaproteobacteria</taxon>
        <taxon>Sphingomonadales</taxon>
        <taxon>Erythrobacteraceae</taxon>
        <taxon>Alteraurantiacibacter</taxon>
    </lineage>
</organism>
<sequence>MTGRGEGPKGGDRRQGDRRQHQVDKLPFADRRNASRRSGQDRRASQRD</sequence>
<keyword evidence="3" id="KW-1185">Reference proteome</keyword>
<dbReference type="EMBL" id="WTYV01000001">
    <property type="protein sequence ID" value="MXO70213.1"/>
    <property type="molecule type" value="Genomic_DNA"/>
</dbReference>
<dbReference type="AlphaFoldDB" id="A0A844YWU8"/>
<accession>A0A844YWU8</accession>
<protein>
    <submittedName>
        <fullName evidence="2">Uncharacterized protein</fullName>
    </submittedName>
</protein>
<evidence type="ECO:0000313" key="2">
    <source>
        <dbReference type="EMBL" id="MXO70213.1"/>
    </source>
</evidence>
<gene>
    <name evidence="2" type="ORF">GRI99_01030</name>
</gene>
<comment type="caution">
    <text evidence="2">The sequence shown here is derived from an EMBL/GenBank/DDBJ whole genome shotgun (WGS) entry which is preliminary data.</text>
</comment>
<proteinExistence type="predicted"/>